<dbReference type="STRING" id="1802481.A2W13_00300"/>
<dbReference type="InterPro" id="IPR001173">
    <property type="entry name" value="Glyco_trans_2-like"/>
</dbReference>
<keyword evidence="1" id="KW-0812">Transmembrane</keyword>
<dbReference type="AlphaFoldDB" id="A0A1F7X732"/>
<evidence type="ECO:0000259" key="2">
    <source>
        <dbReference type="Pfam" id="PF00535"/>
    </source>
</evidence>
<sequence length="236" mass="27316">MKFSFIIPVLNEEKYIAKCIYSIKKQFGEDFEIIVVDNGSKDKTVEIVNKMGVSLVYERKKGISNARNTGAKKAKGELLCFMDADGILSNNWLVEVRKTINKSNVLNLVGLNIFTNKNIIKKIYYNIFTLFAYLLLILNKIIFGKVFLPGNNLVIRRSIFLKLGGFEPYVAEDLFLSRKFWMLKNEKAIFNHKMVIYYSSRGFDTAGYIRTILYWILASVHRIPGDNYSYKSKNIR</sequence>
<dbReference type="Proteomes" id="UP000178533">
    <property type="component" value="Unassembled WGS sequence"/>
</dbReference>
<dbReference type="InterPro" id="IPR029044">
    <property type="entry name" value="Nucleotide-diphossugar_trans"/>
</dbReference>
<protein>
    <recommendedName>
        <fullName evidence="2">Glycosyltransferase 2-like domain-containing protein</fullName>
    </recommendedName>
</protein>
<dbReference type="PANTHER" id="PTHR22916">
    <property type="entry name" value="GLYCOSYLTRANSFERASE"/>
    <property type="match status" value="1"/>
</dbReference>
<evidence type="ECO:0000313" key="4">
    <source>
        <dbReference type="Proteomes" id="UP000178533"/>
    </source>
</evidence>
<organism evidence="3 4">
    <name type="scientific">Candidatus Woesebacteria bacterium RBG_16_36_11</name>
    <dbReference type="NCBI Taxonomy" id="1802481"/>
    <lineage>
        <taxon>Bacteria</taxon>
        <taxon>Candidatus Woeseibacteriota</taxon>
    </lineage>
</organism>
<feature type="domain" description="Glycosyltransferase 2-like" evidence="2">
    <location>
        <begin position="4"/>
        <end position="162"/>
    </location>
</feature>
<evidence type="ECO:0000256" key="1">
    <source>
        <dbReference type="SAM" id="Phobius"/>
    </source>
</evidence>
<keyword evidence="1" id="KW-1133">Transmembrane helix</keyword>
<feature type="transmembrane region" description="Helical" evidence="1">
    <location>
        <begin position="123"/>
        <end position="148"/>
    </location>
</feature>
<dbReference type="EMBL" id="MGFT01000034">
    <property type="protein sequence ID" value="OGM10876.1"/>
    <property type="molecule type" value="Genomic_DNA"/>
</dbReference>
<gene>
    <name evidence="3" type="ORF">A2W13_00300</name>
</gene>
<accession>A0A1F7X732</accession>
<dbReference type="PANTHER" id="PTHR22916:SF64">
    <property type="entry name" value="TRANSFERASE, PUTATIVE-RELATED"/>
    <property type="match status" value="1"/>
</dbReference>
<comment type="caution">
    <text evidence="3">The sequence shown here is derived from an EMBL/GenBank/DDBJ whole genome shotgun (WGS) entry which is preliminary data.</text>
</comment>
<dbReference type="SUPFAM" id="SSF53448">
    <property type="entry name" value="Nucleotide-diphospho-sugar transferases"/>
    <property type="match status" value="1"/>
</dbReference>
<name>A0A1F7X732_9BACT</name>
<evidence type="ECO:0000313" key="3">
    <source>
        <dbReference type="EMBL" id="OGM10876.1"/>
    </source>
</evidence>
<keyword evidence="1" id="KW-0472">Membrane</keyword>
<dbReference type="Pfam" id="PF00535">
    <property type="entry name" value="Glycos_transf_2"/>
    <property type="match status" value="1"/>
</dbReference>
<dbReference type="Gene3D" id="3.90.550.10">
    <property type="entry name" value="Spore Coat Polysaccharide Biosynthesis Protein SpsA, Chain A"/>
    <property type="match status" value="1"/>
</dbReference>
<proteinExistence type="predicted"/>
<reference evidence="3 4" key="1">
    <citation type="journal article" date="2016" name="Nat. Commun.">
        <title>Thousands of microbial genomes shed light on interconnected biogeochemical processes in an aquifer system.</title>
        <authorList>
            <person name="Anantharaman K."/>
            <person name="Brown C.T."/>
            <person name="Hug L.A."/>
            <person name="Sharon I."/>
            <person name="Castelle C.J."/>
            <person name="Probst A.J."/>
            <person name="Thomas B.C."/>
            <person name="Singh A."/>
            <person name="Wilkins M.J."/>
            <person name="Karaoz U."/>
            <person name="Brodie E.L."/>
            <person name="Williams K.H."/>
            <person name="Hubbard S.S."/>
            <person name="Banfield J.F."/>
        </authorList>
    </citation>
    <scope>NUCLEOTIDE SEQUENCE [LARGE SCALE GENOMIC DNA]</scope>
</reference>